<dbReference type="Gene3D" id="1.10.287.130">
    <property type="match status" value="1"/>
</dbReference>
<name>A0A9P4NVI3_9PEZI</name>
<dbReference type="InterPro" id="IPR036097">
    <property type="entry name" value="HisK_dim/P_sf"/>
</dbReference>
<gene>
    <name evidence="6" type="ORF">EJ08DRAFT_710304</name>
</gene>
<dbReference type="GO" id="GO:0000155">
    <property type="term" value="F:phosphorelay sensor kinase activity"/>
    <property type="evidence" value="ECO:0007669"/>
    <property type="project" value="InterPro"/>
</dbReference>
<dbReference type="CDD" id="cd17546">
    <property type="entry name" value="REC_hyHK_CKI1_RcsC-like"/>
    <property type="match status" value="1"/>
</dbReference>
<dbReference type="OrthoDB" id="10249433at2759"/>
<dbReference type="PROSITE" id="PS50109">
    <property type="entry name" value="HIS_KIN"/>
    <property type="match status" value="1"/>
</dbReference>
<dbReference type="SMART" id="SM00387">
    <property type="entry name" value="HATPase_c"/>
    <property type="match status" value="1"/>
</dbReference>
<organism evidence="6 7">
    <name type="scientific">Tothia fuscella</name>
    <dbReference type="NCBI Taxonomy" id="1048955"/>
    <lineage>
        <taxon>Eukaryota</taxon>
        <taxon>Fungi</taxon>
        <taxon>Dikarya</taxon>
        <taxon>Ascomycota</taxon>
        <taxon>Pezizomycotina</taxon>
        <taxon>Dothideomycetes</taxon>
        <taxon>Pleosporomycetidae</taxon>
        <taxon>Venturiales</taxon>
        <taxon>Cylindrosympodiaceae</taxon>
        <taxon>Tothia</taxon>
    </lineage>
</organism>
<dbReference type="Gene3D" id="3.30.565.10">
    <property type="entry name" value="Histidine kinase-like ATPase, C-terminal domain"/>
    <property type="match status" value="1"/>
</dbReference>
<dbReference type="PANTHER" id="PTHR43719">
    <property type="entry name" value="TWO-COMPONENT HISTIDINE KINASE"/>
    <property type="match status" value="1"/>
</dbReference>
<evidence type="ECO:0000259" key="4">
    <source>
        <dbReference type="PROSITE" id="PS50109"/>
    </source>
</evidence>
<dbReference type="InterPro" id="IPR005467">
    <property type="entry name" value="His_kinase_dom"/>
</dbReference>
<evidence type="ECO:0000256" key="3">
    <source>
        <dbReference type="SAM" id="MobiDB-lite"/>
    </source>
</evidence>
<feature type="compositionally biased region" description="Basic and acidic residues" evidence="3">
    <location>
        <begin position="1295"/>
        <end position="1318"/>
    </location>
</feature>
<feature type="compositionally biased region" description="Polar residues" evidence="3">
    <location>
        <begin position="1113"/>
        <end position="1122"/>
    </location>
</feature>
<protein>
    <recommendedName>
        <fullName evidence="8">Histidine kinase</fullName>
    </recommendedName>
</protein>
<feature type="domain" description="Histidine kinase" evidence="4">
    <location>
        <begin position="631"/>
        <end position="895"/>
    </location>
</feature>
<accession>A0A9P4NVI3</accession>
<sequence>MTLFDNEAGAGCPTDLPASDVLSIDGSTGSADEDPPYQPPPAKKTPAAEHKERARKREIASYLSAASIPPNLEGSIYEVSSDLNITALIQLGAFRLDADRAFLSLIDKSYSYIVGEATRTNTLAKADDSLFLGVSRLALDFGVCSRTMDYFKDETGKVVINTPNVVGNTRRCVINDLRADSHYCTSPFVTGHPHMVSYIEVPLISPLGYVLGAYCVVDNKLHEFDNEETIEVLTEIASAVMTHLDLMRLKQSRVKAEKLMKGLGDFMEYESLIPNRDRRSSLRQSSLSESRRSCSQAPVTPRPDVSVDTQQRTECSTLNPAMTDPVRPILRKNASMSGYSVRRKSVSLASASPTSGGGSIGSSPVSPSHSLESNPFSHMAESKPKILSISEPTYDLVRHSENESIFSVDIQSTFGRAATIIRQSLGMDGLIFLDGCPSGFNTRSNYSNLHGGQHDASESDTADEMVSKEKEEFAGHSELVAGSVGTLQLQTRFQAADKGIREAVVQRLIRRFPRGHVFSADEQGLIDCDFGPGTELKIRRKDRRTGPRWSTDLTELFVFLPGARYIIFLPLWHFQKDTWFGATFGWTQSPLQSIDIEELQLLAAFGNSIMAEVSRVEALAVSRAKGDFINSISHELRSPLHGIMASGELLRESVKDPTLFSMLDMIDSCSTTLLDTVNSILDYSKLNNLARSSESGQHEFLKLPNSSKSARLVNLSVLVSQVVEGVHLGFLRTSLQMSPEQDNEVVAFGHEQGGQSLPDDAVLVTIHIEQGFSWMAKVDSGAWRRIIMNIFGNALKYTRSGHIEINLKRNQVVDPKGRTQTNIIFSCRDTGIGMSQEYKKYQLFQPWAQENHLSPGTGLGLSIVNQLVKDLHGSLDVQSQKGVGTTVTATLPLLPESGQPLALHVPSTKESAVSHEDAVLRSMSICHVTPSLYKETVDMEFELTSDINERSQIIQKALHSIAGDVLGMKVLTGEKAGNQDADFYFVDFHMLGHSRHSSLCTTTHRDLFGTSPMIVLCNGRASPIEHEKLAALKNTFVIRHPLAAKRLSAVLREALDAIKEKSHTDSVAPDNVIIPRSEPSTSNYETGNIEEPPSSTANESKKVEQKSAPDAIQSKSTDYMSQTPTSTPSLPESTTIANLKQQHLLLVDDNAINLRILTTLVSKTASCTFRTATNGLEAVKIYRSSPQPFDLVFMDISMPVMDGFTAIREIRRWEREQEIESCMIVALTGLGSENSKQEAFASGTNLFLTKPVKLGDIRGVMNGVREDGSSKWKGDDADRADRSSVLSKGVEIDAEGGKTELPWREKLEKSVEEVGRGP</sequence>
<keyword evidence="7" id="KW-1185">Reference proteome</keyword>
<dbReference type="PRINTS" id="PR00344">
    <property type="entry name" value="BCTRLSENSOR"/>
</dbReference>
<dbReference type="PROSITE" id="PS50110">
    <property type="entry name" value="RESPONSE_REGULATORY"/>
    <property type="match status" value="1"/>
</dbReference>
<feature type="domain" description="Response regulatory" evidence="5">
    <location>
        <begin position="1143"/>
        <end position="1265"/>
    </location>
</feature>
<dbReference type="SUPFAM" id="SSF47384">
    <property type="entry name" value="Homodimeric domain of signal transducing histidine kinase"/>
    <property type="match status" value="1"/>
</dbReference>
<dbReference type="InterPro" id="IPR050956">
    <property type="entry name" value="2C_system_His_kinase"/>
</dbReference>
<evidence type="ECO:0000313" key="7">
    <source>
        <dbReference type="Proteomes" id="UP000800235"/>
    </source>
</evidence>
<dbReference type="SMART" id="SM00448">
    <property type="entry name" value="REC"/>
    <property type="match status" value="1"/>
</dbReference>
<dbReference type="Pfam" id="PF00512">
    <property type="entry name" value="HisKA"/>
    <property type="match status" value="1"/>
</dbReference>
<dbReference type="PANTHER" id="PTHR43719:SF11">
    <property type="entry name" value="HISTIDINE KINASE_RESPONSE REGULATOR, PUTATIVE-RELATED"/>
    <property type="match status" value="1"/>
</dbReference>
<evidence type="ECO:0000256" key="2">
    <source>
        <dbReference type="PROSITE-ProRule" id="PRU00169"/>
    </source>
</evidence>
<feature type="compositionally biased region" description="Basic and acidic residues" evidence="3">
    <location>
        <begin position="1265"/>
        <end position="1282"/>
    </location>
</feature>
<evidence type="ECO:0000313" key="6">
    <source>
        <dbReference type="EMBL" id="KAF2432392.1"/>
    </source>
</evidence>
<feature type="region of interest" description="Disordered" evidence="3">
    <location>
        <begin position="350"/>
        <end position="383"/>
    </location>
</feature>
<feature type="compositionally biased region" description="Low complexity" evidence="3">
    <location>
        <begin position="361"/>
        <end position="373"/>
    </location>
</feature>
<keyword evidence="1 2" id="KW-0597">Phosphoprotein</keyword>
<evidence type="ECO:0008006" key="8">
    <source>
        <dbReference type="Google" id="ProtNLM"/>
    </source>
</evidence>
<feature type="region of interest" description="Disordered" evidence="3">
    <location>
        <begin position="1066"/>
        <end position="1132"/>
    </location>
</feature>
<dbReference type="InterPro" id="IPR011006">
    <property type="entry name" value="CheY-like_superfamily"/>
</dbReference>
<feature type="modified residue" description="4-aspartylphosphate" evidence="2">
    <location>
        <position position="1195"/>
    </location>
</feature>
<proteinExistence type="predicted"/>
<feature type="region of interest" description="Disordered" evidence="3">
    <location>
        <begin position="277"/>
        <end position="329"/>
    </location>
</feature>
<dbReference type="SUPFAM" id="SSF55781">
    <property type="entry name" value="GAF domain-like"/>
    <property type="match status" value="1"/>
</dbReference>
<dbReference type="InterPro" id="IPR003594">
    <property type="entry name" value="HATPase_dom"/>
</dbReference>
<feature type="compositionally biased region" description="Polar residues" evidence="3">
    <location>
        <begin position="307"/>
        <end position="320"/>
    </location>
</feature>
<dbReference type="Proteomes" id="UP000800235">
    <property type="component" value="Unassembled WGS sequence"/>
</dbReference>
<feature type="region of interest" description="Disordered" evidence="3">
    <location>
        <begin position="1265"/>
        <end position="1318"/>
    </location>
</feature>
<evidence type="ECO:0000256" key="1">
    <source>
        <dbReference type="ARBA" id="ARBA00022553"/>
    </source>
</evidence>
<dbReference type="CDD" id="cd00082">
    <property type="entry name" value="HisKA"/>
    <property type="match status" value="1"/>
</dbReference>
<feature type="compositionally biased region" description="Low complexity" evidence="3">
    <location>
        <begin position="1123"/>
        <end position="1132"/>
    </location>
</feature>
<dbReference type="Gene3D" id="3.40.50.2300">
    <property type="match status" value="1"/>
</dbReference>
<feature type="region of interest" description="Disordered" evidence="3">
    <location>
        <begin position="1"/>
        <end position="51"/>
    </location>
</feature>
<reference evidence="6" key="1">
    <citation type="journal article" date="2020" name="Stud. Mycol.">
        <title>101 Dothideomycetes genomes: a test case for predicting lifestyles and emergence of pathogens.</title>
        <authorList>
            <person name="Haridas S."/>
            <person name="Albert R."/>
            <person name="Binder M."/>
            <person name="Bloem J."/>
            <person name="Labutti K."/>
            <person name="Salamov A."/>
            <person name="Andreopoulos B."/>
            <person name="Baker S."/>
            <person name="Barry K."/>
            <person name="Bills G."/>
            <person name="Bluhm B."/>
            <person name="Cannon C."/>
            <person name="Castanera R."/>
            <person name="Culley D."/>
            <person name="Daum C."/>
            <person name="Ezra D."/>
            <person name="Gonzalez J."/>
            <person name="Henrissat B."/>
            <person name="Kuo A."/>
            <person name="Liang C."/>
            <person name="Lipzen A."/>
            <person name="Lutzoni F."/>
            <person name="Magnuson J."/>
            <person name="Mondo S."/>
            <person name="Nolan M."/>
            <person name="Ohm R."/>
            <person name="Pangilinan J."/>
            <person name="Park H.-J."/>
            <person name="Ramirez L."/>
            <person name="Alfaro M."/>
            <person name="Sun H."/>
            <person name="Tritt A."/>
            <person name="Yoshinaga Y."/>
            <person name="Zwiers L.-H."/>
            <person name="Turgeon B."/>
            <person name="Goodwin S."/>
            <person name="Spatafora J."/>
            <person name="Crous P."/>
            <person name="Grigoriev I."/>
        </authorList>
    </citation>
    <scope>NUCLEOTIDE SEQUENCE</scope>
    <source>
        <strain evidence="6">CBS 130266</strain>
    </source>
</reference>
<dbReference type="InterPro" id="IPR004358">
    <property type="entry name" value="Sig_transdc_His_kin-like_C"/>
</dbReference>
<dbReference type="InterPro" id="IPR003661">
    <property type="entry name" value="HisK_dim/P_dom"/>
</dbReference>
<dbReference type="EMBL" id="MU007026">
    <property type="protein sequence ID" value="KAF2432392.1"/>
    <property type="molecule type" value="Genomic_DNA"/>
</dbReference>
<dbReference type="SUPFAM" id="SSF52172">
    <property type="entry name" value="CheY-like"/>
    <property type="match status" value="1"/>
</dbReference>
<dbReference type="SUPFAM" id="SSF55874">
    <property type="entry name" value="ATPase domain of HSP90 chaperone/DNA topoisomerase II/histidine kinase"/>
    <property type="match status" value="1"/>
</dbReference>
<comment type="caution">
    <text evidence="6">The sequence shown here is derived from an EMBL/GenBank/DDBJ whole genome shotgun (WGS) entry which is preliminary data.</text>
</comment>
<dbReference type="InterPro" id="IPR036890">
    <property type="entry name" value="HATPase_C_sf"/>
</dbReference>
<dbReference type="SMART" id="SM00388">
    <property type="entry name" value="HisKA"/>
    <property type="match status" value="1"/>
</dbReference>
<dbReference type="InterPro" id="IPR001789">
    <property type="entry name" value="Sig_transdc_resp-reg_receiver"/>
</dbReference>
<evidence type="ECO:0000259" key="5">
    <source>
        <dbReference type="PROSITE" id="PS50110"/>
    </source>
</evidence>
<dbReference type="Pfam" id="PF00072">
    <property type="entry name" value="Response_reg"/>
    <property type="match status" value="1"/>
</dbReference>
<dbReference type="Pfam" id="PF02518">
    <property type="entry name" value="HATPase_c"/>
    <property type="match status" value="1"/>
</dbReference>